<dbReference type="EMBL" id="LR796729">
    <property type="protein sequence ID" value="CAB4162002.1"/>
    <property type="molecule type" value="Genomic_DNA"/>
</dbReference>
<evidence type="ECO:0000313" key="1">
    <source>
        <dbReference type="EMBL" id="CAB4138677.1"/>
    </source>
</evidence>
<proteinExistence type="predicted"/>
<protein>
    <recommendedName>
        <fullName evidence="3">Bacteriophage lambda, Stf, side tail fibre-repeat-2</fullName>
    </recommendedName>
</protein>
<name>A0A6J5M022_9CAUD</name>
<organism evidence="1">
    <name type="scientific">uncultured Caudovirales phage</name>
    <dbReference type="NCBI Taxonomy" id="2100421"/>
    <lineage>
        <taxon>Viruses</taxon>
        <taxon>Duplodnaviria</taxon>
        <taxon>Heunggongvirae</taxon>
        <taxon>Uroviricota</taxon>
        <taxon>Caudoviricetes</taxon>
        <taxon>Peduoviridae</taxon>
        <taxon>Maltschvirus</taxon>
        <taxon>Maltschvirus maltsch</taxon>
    </lineage>
</organism>
<accession>A0A6J5M022</accession>
<gene>
    <name evidence="1" type="ORF">UFOVP333_2</name>
    <name evidence="2" type="ORF">UFOVP792_14</name>
</gene>
<sequence length="278" mass="28479">MAGAGYKLFSTGDVIAASDVNTYLMQQTVMSFASAAARTTALSGILAEGLVSYLQDTNVVEIYTGAAWVSLDDPNAIQNSIVDAKGDLLTATADNTPARLAVGTNAQVLTADSTTATGLKWATPAGGGGKVLQVVSANITTDTTITSTSYTDTSLTATITPTSATSKILVLFALECRLSTTANDTVAIGLKLLRGATTIVDMSAGGSTRAFAIQATADGVPTLASTVYTNYNYLDSPATTSATTYKVQAALNSTAASRSARFQMQDIPSVITLLEIGA</sequence>
<evidence type="ECO:0000313" key="2">
    <source>
        <dbReference type="EMBL" id="CAB4162002.1"/>
    </source>
</evidence>
<evidence type="ECO:0008006" key="3">
    <source>
        <dbReference type="Google" id="ProtNLM"/>
    </source>
</evidence>
<dbReference type="EMBL" id="LR796347">
    <property type="protein sequence ID" value="CAB4138677.1"/>
    <property type="molecule type" value="Genomic_DNA"/>
</dbReference>
<reference evidence="1" key="1">
    <citation type="submission" date="2020-04" db="EMBL/GenBank/DDBJ databases">
        <authorList>
            <person name="Chiriac C."/>
            <person name="Salcher M."/>
            <person name="Ghai R."/>
            <person name="Kavagutti S V."/>
        </authorList>
    </citation>
    <scope>NUCLEOTIDE SEQUENCE</scope>
</reference>